<dbReference type="Pfam" id="PF13843">
    <property type="entry name" value="DDE_Tnp_1_7"/>
    <property type="match status" value="1"/>
</dbReference>
<gene>
    <name evidence="3" type="ORF">L917_20251</name>
</gene>
<feature type="compositionally biased region" description="Low complexity" evidence="1">
    <location>
        <begin position="50"/>
        <end position="70"/>
    </location>
</feature>
<feature type="compositionally biased region" description="Acidic residues" evidence="1">
    <location>
        <begin position="21"/>
        <end position="30"/>
    </location>
</feature>
<evidence type="ECO:0000256" key="1">
    <source>
        <dbReference type="SAM" id="MobiDB-lite"/>
    </source>
</evidence>
<name>W2K3A2_PHYNI</name>
<evidence type="ECO:0000313" key="3">
    <source>
        <dbReference type="EMBL" id="ETL79044.1"/>
    </source>
</evidence>
<dbReference type="OrthoDB" id="126990at2759"/>
<evidence type="ECO:0000259" key="2">
    <source>
        <dbReference type="Pfam" id="PF13843"/>
    </source>
</evidence>
<accession>W2K3A2</accession>
<dbReference type="AlphaFoldDB" id="W2K3A2"/>
<feature type="region of interest" description="Disordered" evidence="1">
    <location>
        <begin position="1"/>
        <end position="76"/>
    </location>
</feature>
<organism evidence="3">
    <name type="scientific">Phytophthora nicotianae</name>
    <name type="common">Potato buckeye rot agent</name>
    <name type="synonym">Phytophthora parasitica</name>
    <dbReference type="NCBI Taxonomy" id="4792"/>
    <lineage>
        <taxon>Eukaryota</taxon>
        <taxon>Sar</taxon>
        <taxon>Stramenopiles</taxon>
        <taxon>Oomycota</taxon>
        <taxon>Peronosporomycetes</taxon>
        <taxon>Peronosporales</taxon>
        <taxon>Peronosporaceae</taxon>
        <taxon>Phytophthora</taxon>
    </lineage>
</organism>
<dbReference type="Proteomes" id="UP000054423">
    <property type="component" value="Unassembled WGS sequence"/>
</dbReference>
<dbReference type="PANTHER" id="PTHR46599">
    <property type="entry name" value="PIGGYBAC TRANSPOSABLE ELEMENT-DERIVED PROTEIN 4"/>
    <property type="match status" value="1"/>
</dbReference>
<dbReference type="EMBL" id="KI683130">
    <property type="protein sequence ID" value="ETL79044.1"/>
    <property type="molecule type" value="Genomic_DNA"/>
</dbReference>
<dbReference type="PANTHER" id="PTHR46599:SF3">
    <property type="entry name" value="PIGGYBAC TRANSPOSABLE ELEMENT-DERIVED PROTEIN 4"/>
    <property type="match status" value="1"/>
</dbReference>
<sequence length="201" mass="22426">MDDNSLPPEAGNDQVTGEAPVETEGDDFEEPIVGPIDTSDWDSTEDEATSESTLRTTTSSTANGTTTTTSPAEYDTSRDPLWHSRILLRHIQRKFADVAIPYDVSSLDENSIRTKARTAAKSFIPTKPDKYAIRFYAVVGWESLYVHSIWDNGSGNFTNTTPPSRYISTFPELKSPLNRCNGFTRVYTWCVPHMGTEYPKS</sequence>
<feature type="domain" description="PiggyBac transposable element-derived protein" evidence="2">
    <location>
        <begin position="73"/>
        <end position="147"/>
    </location>
</feature>
<proteinExistence type="predicted"/>
<feature type="compositionally biased region" description="Acidic residues" evidence="1">
    <location>
        <begin position="39"/>
        <end position="49"/>
    </location>
</feature>
<reference evidence="3" key="1">
    <citation type="submission" date="2013-11" db="EMBL/GenBank/DDBJ databases">
        <title>The Genome Sequence of Phytophthora parasitica CHvinca01.</title>
        <authorList>
            <consortium name="The Broad Institute Genomics Platform"/>
            <person name="Russ C."/>
            <person name="Tyler B."/>
            <person name="Panabieres F."/>
            <person name="Shan W."/>
            <person name="Tripathy S."/>
            <person name="Grunwald N."/>
            <person name="Machado M."/>
            <person name="Johnson C.S."/>
            <person name="Arredondo F."/>
            <person name="Hong C."/>
            <person name="Coffey M."/>
            <person name="Young S.K."/>
            <person name="Zeng Q."/>
            <person name="Gargeya S."/>
            <person name="Fitzgerald M."/>
            <person name="Abouelleil A."/>
            <person name="Alvarado L."/>
            <person name="Chapman S.B."/>
            <person name="Gainer-Dewar J."/>
            <person name="Goldberg J."/>
            <person name="Griggs A."/>
            <person name="Gujja S."/>
            <person name="Hansen M."/>
            <person name="Howarth C."/>
            <person name="Imamovic A."/>
            <person name="Ireland A."/>
            <person name="Larimer J."/>
            <person name="McCowan C."/>
            <person name="Murphy C."/>
            <person name="Pearson M."/>
            <person name="Poon T.W."/>
            <person name="Priest M."/>
            <person name="Roberts A."/>
            <person name="Saif S."/>
            <person name="Shea T."/>
            <person name="Sykes S."/>
            <person name="Wortman J."/>
            <person name="Nusbaum C."/>
            <person name="Birren B."/>
        </authorList>
    </citation>
    <scope>NUCLEOTIDE SEQUENCE [LARGE SCALE GENOMIC DNA]</scope>
    <source>
        <strain evidence="3">CHvinca01</strain>
    </source>
</reference>
<protein>
    <recommendedName>
        <fullName evidence="2">PiggyBac transposable element-derived protein domain-containing protein</fullName>
    </recommendedName>
</protein>
<dbReference type="InterPro" id="IPR029526">
    <property type="entry name" value="PGBD"/>
</dbReference>